<protein>
    <recommendedName>
        <fullName evidence="3">Virion structural protein</fullName>
    </recommendedName>
</protein>
<accession>B3FJ03</accession>
<organismHost>
    <name type="scientific">Pseudomonas chlororaphis</name>
    <dbReference type="NCBI Taxonomy" id="587753"/>
</organismHost>
<sequence>MAKNKGFAALAALQTKSVQTETVEEVKEPTNVTNEDGTVVVEVPEETTQPTWDTIDQVPALFESAEDEQADQDAESVSLRGLTPDIIQMDEATYARGQNPMVTPVDEVPYIQTESFASVSTETNIATQLKEAIAPAQPIFDAPVEEPVKPAYILRTIDQWTDAELEAYIAGTCEEETYVAQLKQAVTEHRKRYSTLAKAWTVEECREFLLNGTVPAKTTKGTWVKDVTRQYRREHEWETNELESWALGEIAAGGVTTDGGLAIELKSRLNLSVPSVDVNAVITNYRHATAQVTEARKEVRPDPATPTVSEAQIAEVTKTIQLEGLTLVNQSYIESSLAQFEAVMKVGRAVSETQGGDAQKLLRDVMVYAIQLPDPVGSRNAMQYLLDYFRARRGIGQLFEDTYAFRNIPDMRTPKKDQVAHHDLLTLFLVYADPMVELRGQTDIPSLIGNINPQFQSRVLEFFARQK</sequence>
<evidence type="ECO:0000313" key="1">
    <source>
        <dbReference type="EMBL" id="ABY62971.1"/>
    </source>
</evidence>
<gene>
    <name evidence="1" type="ORF">201phi2-1p140</name>
</gene>
<dbReference type="KEGG" id="vg:6372592"/>
<dbReference type="OrthoDB" id="22604at10239"/>
<evidence type="ECO:0008006" key="3">
    <source>
        <dbReference type="Google" id="ProtNLM"/>
    </source>
</evidence>
<dbReference type="RefSeq" id="YP_001956864.1">
    <property type="nucleotide sequence ID" value="NC_010821.1"/>
</dbReference>
<proteinExistence type="predicted"/>
<dbReference type="Proteomes" id="UP000002421">
    <property type="component" value="Segment"/>
</dbReference>
<reference evidence="1 2" key="1">
    <citation type="journal article" date="2008" name="Virology">
        <title>Characterization of Pseudomonas chlororaphis myovirus 201varphi2-1 via genomic sequencing, mass spectrometry, and electron microscopy.</title>
        <authorList>
            <person name="Thomas J.A."/>
            <person name="Rolando M.R."/>
            <person name="Carroll C.A."/>
            <person name="Shen P.S."/>
            <person name="Belnap D.M."/>
            <person name="Weintraub S.T."/>
            <person name="Serwer P."/>
            <person name="Hardies S.C."/>
        </authorList>
    </citation>
    <scope>NUCLEOTIDE SEQUENCE</scope>
</reference>
<evidence type="ECO:0000313" key="2">
    <source>
        <dbReference type="Proteomes" id="UP000002421"/>
    </source>
</evidence>
<dbReference type="EMBL" id="EU197055">
    <property type="protein sequence ID" value="ABY62971.1"/>
    <property type="molecule type" value="Genomic_DNA"/>
</dbReference>
<keyword evidence="2" id="KW-1185">Reference proteome</keyword>
<name>B3FJ03_BP201</name>
<organism evidence="1 2">
    <name type="scientific">Pseudomonas phage 201phi2-1</name>
    <name type="common">Pseudomonas chlororaphis phage 201phi2-1</name>
    <dbReference type="NCBI Taxonomy" id="198110"/>
    <lineage>
        <taxon>Viruses</taxon>
        <taxon>Duplodnaviria</taxon>
        <taxon>Heunggongvirae</taxon>
        <taxon>Uroviricota</taxon>
        <taxon>Caudoviricetes</taxon>
        <taxon>Chimalliviridae</taxon>
        <taxon>Serwervirus</taxon>
        <taxon>Serwervirus 201phi21</taxon>
    </lineage>
</organism>